<comment type="caution">
    <text evidence="1">The sequence shown here is derived from an EMBL/GenBank/DDBJ whole genome shotgun (WGS) entry which is preliminary data.</text>
</comment>
<reference evidence="1" key="1">
    <citation type="submission" date="2022-04" db="EMBL/GenBank/DDBJ databases">
        <title>Chromosome-scale genome assembly of Holotrichia oblita Faldermann.</title>
        <authorList>
            <person name="Rongchong L."/>
        </authorList>
    </citation>
    <scope>NUCLEOTIDE SEQUENCE</scope>
    <source>
        <strain evidence="1">81SQS9</strain>
    </source>
</reference>
<protein>
    <submittedName>
        <fullName evidence="1">Uncharacterized protein</fullName>
    </submittedName>
</protein>
<sequence>MRILILDLPPTTSPMDRKDALTRRPLDFDQEEETRKMETSKWLENHFGSESRSSRDSLVEEEEPQQQPPKTSYFNVTIKSQPPRIQEQSLAQQSSYSVSHDSRQEPERDRNYFQGVSEWSERRKELYTTDRRFSPVRERTSPLGSREYQKSPVQESRVSPPHHYEHRVSPVRETTPTPPQRKKAMERRQRISQDSRYDSGYRTPSRNETRDSRDEPLEEPPPDYSPPSPPQPPVEKKHQKTRFAVEPVKHKSGNIIGQSIRKLVGKIRSASAERKARQRAKRSPSPSYQKGHVIDNNINNHHDVMDGRKRAFSPVHRYYLGEDPFGGSIYGRENKYDGVKPVRNSRKQPGRDEDNRSQSTLGRFSKSTGRLVSTSTPNNQNRFSQTLPRHSTRNEVPSKLENKSNSTINVSIINTVSSPQQRPLVNGGPAKPARTYKSNLARSQSFNVQAGDLSNRRTMHKSNPQLNRLDEAPSGLKSPALISSINRSTQNLSESYEENYNVNNTHSRFARNGYSDHNNDNKKIMLKGLREKTPEFFKTLHENENDWKSSNNYNKRNYNPDIYEPPTRLRDSISPTTASRNIIRRGSSSSNDYSETYRTTSRGDDPHRPSITNTVQSFSKKTIPNKDGRGFQTIESTEKKSVTKSRYVAEPHNTRYYDSDRRYSSAASPVVIEVRNNYRK</sequence>
<organism evidence="1 2">
    <name type="scientific">Holotrichia oblita</name>
    <name type="common">Chafer beetle</name>
    <dbReference type="NCBI Taxonomy" id="644536"/>
    <lineage>
        <taxon>Eukaryota</taxon>
        <taxon>Metazoa</taxon>
        <taxon>Ecdysozoa</taxon>
        <taxon>Arthropoda</taxon>
        <taxon>Hexapoda</taxon>
        <taxon>Insecta</taxon>
        <taxon>Pterygota</taxon>
        <taxon>Neoptera</taxon>
        <taxon>Endopterygota</taxon>
        <taxon>Coleoptera</taxon>
        <taxon>Polyphaga</taxon>
        <taxon>Scarabaeiformia</taxon>
        <taxon>Scarabaeidae</taxon>
        <taxon>Melolonthinae</taxon>
        <taxon>Holotrichia</taxon>
    </lineage>
</organism>
<keyword evidence="2" id="KW-1185">Reference proteome</keyword>
<gene>
    <name evidence="1" type="ORF">MML48_8g00001079</name>
</gene>
<evidence type="ECO:0000313" key="1">
    <source>
        <dbReference type="EMBL" id="KAI4455895.1"/>
    </source>
</evidence>
<dbReference type="EMBL" id="CM043022">
    <property type="protein sequence ID" value="KAI4455895.1"/>
    <property type="molecule type" value="Genomic_DNA"/>
</dbReference>
<proteinExistence type="predicted"/>
<accession>A0ACB9SMI1</accession>
<evidence type="ECO:0000313" key="2">
    <source>
        <dbReference type="Proteomes" id="UP001056778"/>
    </source>
</evidence>
<dbReference type="Proteomes" id="UP001056778">
    <property type="component" value="Chromosome 8"/>
</dbReference>
<name>A0ACB9SMI1_HOLOL</name>